<reference evidence="1" key="2">
    <citation type="journal article" date="2020" name="Nat. Commun.">
        <title>Large-scale genome sequencing of mycorrhizal fungi provides insights into the early evolution of symbiotic traits.</title>
        <authorList>
            <person name="Miyauchi S."/>
            <person name="Kiss E."/>
            <person name="Kuo A."/>
            <person name="Drula E."/>
            <person name="Kohler A."/>
            <person name="Sanchez-Garcia M."/>
            <person name="Morin E."/>
            <person name="Andreopoulos B."/>
            <person name="Barry K.W."/>
            <person name="Bonito G."/>
            <person name="Buee M."/>
            <person name="Carver A."/>
            <person name="Chen C."/>
            <person name="Cichocki N."/>
            <person name="Clum A."/>
            <person name="Culley D."/>
            <person name="Crous P.W."/>
            <person name="Fauchery L."/>
            <person name="Girlanda M."/>
            <person name="Hayes R.D."/>
            <person name="Keri Z."/>
            <person name="LaButti K."/>
            <person name="Lipzen A."/>
            <person name="Lombard V."/>
            <person name="Magnuson J."/>
            <person name="Maillard F."/>
            <person name="Murat C."/>
            <person name="Nolan M."/>
            <person name="Ohm R.A."/>
            <person name="Pangilinan J."/>
            <person name="Pereira M.F."/>
            <person name="Perotto S."/>
            <person name="Peter M."/>
            <person name="Pfister S."/>
            <person name="Riley R."/>
            <person name="Sitrit Y."/>
            <person name="Stielow J.B."/>
            <person name="Szollosi G."/>
            <person name="Zifcakova L."/>
            <person name="Stursova M."/>
            <person name="Spatafora J.W."/>
            <person name="Tedersoo L."/>
            <person name="Vaario L.M."/>
            <person name="Yamada A."/>
            <person name="Yan M."/>
            <person name="Wang P."/>
            <person name="Xu J."/>
            <person name="Bruns T."/>
            <person name="Baldrian P."/>
            <person name="Vilgalys R."/>
            <person name="Dunand C."/>
            <person name="Henrissat B."/>
            <person name="Grigoriev I.V."/>
            <person name="Hibbett D."/>
            <person name="Nagy L.G."/>
            <person name="Martin F.M."/>
        </authorList>
    </citation>
    <scope>NUCLEOTIDE SEQUENCE</scope>
    <source>
        <strain evidence="1">P2</strain>
    </source>
</reference>
<gene>
    <name evidence="1" type="ORF">BDM02DRAFT_3111949</name>
</gene>
<dbReference type="Proteomes" id="UP000886501">
    <property type="component" value="Unassembled WGS sequence"/>
</dbReference>
<reference evidence="1" key="1">
    <citation type="submission" date="2019-10" db="EMBL/GenBank/DDBJ databases">
        <authorList>
            <consortium name="DOE Joint Genome Institute"/>
            <person name="Kuo A."/>
            <person name="Miyauchi S."/>
            <person name="Kiss E."/>
            <person name="Drula E."/>
            <person name="Kohler A."/>
            <person name="Sanchez-Garcia M."/>
            <person name="Andreopoulos B."/>
            <person name="Barry K.W."/>
            <person name="Bonito G."/>
            <person name="Buee M."/>
            <person name="Carver A."/>
            <person name="Chen C."/>
            <person name="Cichocki N."/>
            <person name="Clum A."/>
            <person name="Culley D."/>
            <person name="Crous P.W."/>
            <person name="Fauchery L."/>
            <person name="Girlanda M."/>
            <person name="Hayes R."/>
            <person name="Keri Z."/>
            <person name="Labutti K."/>
            <person name="Lipzen A."/>
            <person name="Lombard V."/>
            <person name="Magnuson J."/>
            <person name="Maillard F."/>
            <person name="Morin E."/>
            <person name="Murat C."/>
            <person name="Nolan M."/>
            <person name="Ohm R."/>
            <person name="Pangilinan J."/>
            <person name="Pereira M."/>
            <person name="Perotto S."/>
            <person name="Peter M."/>
            <person name="Riley R."/>
            <person name="Sitrit Y."/>
            <person name="Stielow B."/>
            <person name="Szollosi G."/>
            <person name="Zifcakova L."/>
            <person name="Stursova M."/>
            <person name="Spatafora J.W."/>
            <person name="Tedersoo L."/>
            <person name="Vaario L.-M."/>
            <person name="Yamada A."/>
            <person name="Yan M."/>
            <person name="Wang P."/>
            <person name="Xu J."/>
            <person name="Bruns T."/>
            <person name="Baldrian P."/>
            <person name="Vilgalys R."/>
            <person name="Henrissat B."/>
            <person name="Grigoriev I.V."/>
            <person name="Hibbett D."/>
            <person name="Nagy L.G."/>
            <person name="Martin F.M."/>
        </authorList>
    </citation>
    <scope>NUCLEOTIDE SEQUENCE</scope>
    <source>
        <strain evidence="1">P2</strain>
    </source>
</reference>
<sequence length="326" mass="36376">MTWPRLCVLIVFLDSYLFLFTAGILILGVGMATSTVACSLGIYLCIVFYGTSKIFIYLFLIERVHVVWRPTPTTPRLHSRIYVVCVSLLTLYLGVAAVMFYGNISGIREGICYIGLKFIASAPLLAYDLFITLFLTTLFLWPLFRKRFRNDTIKRVAVRTLISSFVALATSCVNVLVLILMYGRQRGWICLGSCSADVVVNALALFWVTDSRSERTAGPTPSGANRTLDHVYEMSPEVSSHDKDPGTSIDQMISANHRQSHHSWSPLVALDQGFRMLFLREPAPRETSTLDVEIAVHTETNIDISSLREGAGVHTKKGKGKTIHFT</sequence>
<comment type="caution">
    <text evidence="1">The sequence shown here is derived from an EMBL/GenBank/DDBJ whole genome shotgun (WGS) entry which is preliminary data.</text>
</comment>
<protein>
    <submittedName>
        <fullName evidence="1">Uncharacterized protein</fullName>
    </submittedName>
</protein>
<dbReference type="EMBL" id="MU117983">
    <property type="protein sequence ID" value="KAF9650644.1"/>
    <property type="molecule type" value="Genomic_DNA"/>
</dbReference>
<accession>A0ACB6ZM22</accession>
<proteinExistence type="predicted"/>
<evidence type="ECO:0000313" key="2">
    <source>
        <dbReference type="Proteomes" id="UP000886501"/>
    </source>
</evidence>
<name>A0ACB6ZM22_THEGA</name>
<keyword evidence="2" id="KW-1185">Reference proteome</keyword>
<evidence type="ECO:0000313" key="1">
    <source>
        <dbReference type="EMBL" id="KAF9650644.1"/>
    </source>
</evidence>
<organism evidence="1 2">
    <name type="scientific">Thelephora ganbajun</name>
    <name type="common">Ganba fungus</name>
    <dbReference type="NCBI Taxonomy" id="370292"/>
    <lineage>
        <taxon>Eukaryota</taxon>
        <taxon>Fungi</taxon>
        <taxon>Dikarya</taxon>
        <taxon>Basidiomycota</taxon>
        <taxon>Agaricomycotina</taxon>
        <taxon>Agaricomycetes</taxon>
        <taxon>Thelephorales</taxon>
        <taxon>Thelephoraceae</taxon>
        <taxon>Thelephora</taxon>
    </lineage>
</organism>